<name>A0ABS9L2D1_9MICC</name>
<comment type="caution">
    <text evidence="3">The sequence shown here is derived from an EMBL/GenBank/DDBJ whole genome shotgun (WGS) entry which is preliminary data.</text>
</comment>
<accession>A0ABS9L2D1</accession>
<evidence type="ECO:0000313" key="3">
    <source>
        <dbReference type="EMBL" id="MCG2620765.1"/>
    </source>
</evidence>
<proteinExistence type="predicted"/>
<dbReference type="EMBL" id="JAKLTQ010000001">
    <property type="protein sequence ID" value="MCG2620765.1"/>
    <property type="molecule type" value="Genomic_DNA"/>
</dbReference>
<evidence type="ECO:0000313" key="4">
    <source>
        <dbReference type="Proteomes" id="UP001165368"/>
    </source>
</evidence>
<keyword evidence="2" id="KW-0472">Membrane</keyword>
<evidence type="ECO:0008006" key="5">
    <source>
        <dbReference type="Google" id="ProtNLM"/>
    </source>
</evidence>
<protein>
    <recommendedName>
        <fullName evidence="5">Anti-sigma factor</fullName>
    </recommendedName>
</protein>
<feature type="compositionally biased region" description="Basic and acidic residues" evidence="1">
    <location>
        <begin position="166"/>
        <end position="198"/>
    </location>
</feature>
<keyword evidence="2" id="KW-1133">Transmembrane helix</keyword>
<reference evidence="3" key="1">
    <citation type="submission" date="2022-01" db="EMBL/GenBank/DDBJ databases">
        <authorList>
            <person name="Jo J.-H."/>
            <person name="Im W.-T."/>
        </authorList>
    </citation>
    <scope>NUCLEOTIDE SEQUENCE</scope>
    <source>
        <strain evidence="3">I2-34</strain>
    </source>
</reference>
<dbReference type="RefSeq" id="WP_237817850.1">
    <property type="nucleotide sequence ID" value="NZ_JAKLTQ010000001.1"/>
</dbReference>
<sequence>MKQDYSVPADTVRNLLQETGHTDSVRLEMVLRELTNQQSAAPEPSPELAVLLAGTVPLAPRRPNRRRAAIIAASVAGAMALGAGAVAAANPQVQHTVNTFVSSIAVPGGQVPGPRTDPGPDLQPAEWREEPQPAATEWAASEEEAAAVLPVTTGKDAARQATGDGAGRHRPGDDAGTEREPVETEPREAGRYGKRWSEDNAGWKALLRTAPEADGRSESGRSAGAGDGDRRSRARVSDDDDGGSKKSAAKELRKGSGDDDGGGQDDADQDGGDDRDWGSSDDGNWDGWAD</sequence>
<feature type="compositionally biased region" description="Acidic residues" evidence="1">
    <location>
        <begin position="258"/>
        <end position="271"/>
    </location>
</feature>
<gene>
    <name evidence="3" type="ORF">LVY72_02430</name>
</gene>
<evidence type="ECO:0000256" key="1">
    <source>
        <dbReference type="SAM" id="MobiDB-lite"/>
    </source>
</evidence>
<organism evidence="3 4">
    <name type="scientific">Arthrobacter hankyongi</name>
    <dbReference type="NCBI Taxonomy" id="2904801"/>
    <lineage>
        <taxon>Bacteria</taxon>
        <taxon>Bacillati</taxon>
        <taxon>Actinomycetota</taxon>
        <taxon>Actinomycetes</taxon>
        <taxon>Micrococcales</taxon>
        <taxon>Micrococcaceae</taxon>
        <taxon>Arthrobacter</taxon>
    </lineage>
</organism>
<feature type="region of interest" description="Disordered" evidence="1">
    <location>
        <begin position="148"/>
        <end position="290"/>
    </location>
</feature>
<feature type="region of interest" description="Disordered" evidence="1">
    <location>
        <begin position="108"/>
        <end position="134"/>
    </location>
</feature>
<feature type="transmembrane region" description="Helical" evidence="2">
    <location>
        <begin position="68"/>
        <end position="89"/>
    </location>
</feature>
<keyword evidence="4" id="KW-1185">Reference proteome</keyword>
<dbReference type="Proteomes" id="UP001165368">
    <property type="component" value="Unassembled WGS sequence"/>
</dbReference>
<evidence type="ECO:0000256" key="2">
    <source>
        <dbReference type="SAM" id="Phobius"/>
    </source>
</evidence>
<keyword evidence="2" id="KW-0812">Transmembrane</keyword>
<feature type="compositionally biased region" description="Basic and acidic residues" evidence="1">
    <location>
        <begin position="227"/>
        <end position="257"/>
    </location>
</feature>
<feature type="compositionally biased region" description="Low complexity" evidence="1">
    <location>
        <begin position="280"/>
        <end position="290"/>
    </location>
</feature>